<feature type="compositionally biased region" description="Polar residues" evidence="2">
    <location>
        <begin position="1"/>
        <end position="16"/>
    </location>
</feature>
<accession>A0ABY7D5Y1</accession>
<feature type="compositionally biased region" description="Polar residues" evidence="2">
    <location>
        <begin position="286"/>
        <end position="295"/>
    </location>
</feature>
<feature type="compositionally biased region" description="Low complexity" evidence="2">
    <location>
        <begin position="228"/>
        <end position="247"/>
    </location>
</feature>
<evidence type="ECO:0000256" key="2">
    <source>
        <dbReference type="SAM" id="MobiDB-lite"/>
    </source>
</evidence>
<dbReference type="GeneID" id="77804764"/>
<feature type="compositionally biased region" description="Low complexity" evidence="2">
    <location>
        <begin position="191"/>
        <end position="204"/>
    </location>
</feature>
<reference evidence="3" key="1">
    <citation type="submission" date="2022-10" db="EMBL/GenBank/DDBJ databases">
        <title>Puccinia triticina Genome sequencing and assembly.</title>
        <authorList>
            <person name="Li C."/>
        </authorList>
    </citation>
    <scope>NUCLEOTIDE SEQUENCE</scope>
    <source>
        <strain evidence="3">Pt15</strain>
    </source>
</reference>
<feature type="compositionally biased region" description="Polar residues" evidence="2">
    <location>
        <begin position="469"/>
        <end position="488"/>
    </location>
</feature>
<evidence type="ECO:0008006" key="5">
    <source>
        <dbReference type="Google" id="ProtNLM"/>
    </source>
</evidence>
<dbReference type="RefSeq" id="XP_053027850.1">
    <property type="nucleotide sequence ID" value="XM_053163869.1"/>
</dbReference>
<keyword evidence="1" id="KW-0175">Coiled coil</keyword>
<organism evidence="3 4">
    <name type="scientific">Puccinia triticina</name>
    <dbReference type="NCBI Taxonomy" id="208348"/>
    <lineage>
        <taxon>Eukaryota</taxon>
        <taxon>Fungi</taxon>
        <taxon>Dikarya</taxon>
        <taxon>Basidiomycota</taxon>
        <taxon>Pucciniomycotina</taxon>
        <taxon>Pucciniomycetes</taxon>
        <taxon>Pucciniales</taxon>
        <taxon>Pucciniaceae</taxon>
        <taxon>Puccinia</taxon>
    </lineage>
</organism>
<sequence>MATAQPPSTSPRQAQPASELAIQALRDNPIQPRPPPVIRQNRTGRAVGSQGYSAADMTVLAECVSAVLPLGTTEWNEVLDKYNSYAGKAGRALRQSHSLRTKFRNLVHQPVVDDSPGYIRVAKQAAKAIDQRSKLLVSQDPNWAESDDEKGTGTPMQISTGLTGIEDGPIEEIADDSRERRPIDPSIQVEPNGNPAANPAAPVRSSEERSQSSTSPEMLSAASLQSVRRSATSPLRSAARSAPARSLQRPGPTNTHPPRSNHFSPMGSRDRQDFSSTGVTGRRVRGSTSGCSNTMRDCLEPEPGSSNSSSQQRDTDRSLVDFYSQRLHEANATIIRLQDEARRGNEVQASRLQSLEDENRRLRDNLLQQTVKAECLQGQLEMMGRLWDLSKASSFALFQPSANNQQPLNNAPPFPNFNIPPSASAILQMPHLHPPTPSDQHNPNQNLPPLVSMSIGSSSVPAQPHPLSSVPTSTALEEHSQVGTSAAF</sequence>
<dbReference type="Proteomes" id="UP001164743">
    <property type="component" value="Chromosome 16A"/>
</dbReference>
<proteinExistence type="predicted"/>
<dbReference type="EMBL" id="CP110436">
    <property type="protein sequence ID" value="WAQ92295.1"/>
    <property type="molecule type" value="Genomic_DNA"/>
</dbReference>
<feature type="compositionally biased region" description="Polar residues" evidence="2">
    <location>
        <begin position="438"/>
        <end position="447"/>
    </location>
</feature>
<evidence type="ECO:0000256" key="1">
    <source>
        <dbReference type="SAM" id="Coils"/>
    </source>
</evidence>
<evidence type="ECO:0000313" key="4">
    <source>
        <dbReference type="Proteomes" id="UP001164743"/>
    </source>
</evidence>
<feature type="region of interest" description="Disordered" evidence="2">
    <location>
        <begin position="427"/>
        <end position="488"/>
    </location>
</feature>
<feature type="region of interest" description="Disordered" evidence="2">
    <location>
        <begin position="132"/>
        <end position="317"/>
    </location>
</feature>
<feature type="region of interest" description="Disordered" evidence="2">
    <location>
        <begin position="1"/>
        <end position="44"/>
    </location>
</feature>
<keyword evidence="4" id="KW-1185">Reference proteome</keyword>
<evidence type="ECO:0000313" key="3">
    <source>
        <dbReference type="EMBL" id="WAQ92295.1"/>
    </source>
</evidence>
<protein>
    <recommendedName>
        <fullName evidence="5">Myb-like domain-containing protein</fullName>
    </recommendedName>
</protein>
<dbReference type="PANTHER" id="PTHR34409">
    <property type="entry name" value="SET DOMAIN-CONTAINING PROTEIN"/>
    <property type="match status" value="1"/>
</dbReference>
<feature type="coiled-coil region" evidence="1">
    <location>
        <begin position="320"/>
        <end position="372"/>
    </location>
</feature>
<gene>
    <name evidence="3" type="ORF">PtA15_16A201</name>
</gene>
<feature type="compositionally biased region" description="Polar residues" evidence="2">
    <location>
        <begin position="251"/>
        <end position="263"/>
    </location>
</feature>
<dbReference type="PANTHER" id="PTHR34409:SF1">
    <property type="entry name" value="MYB-LIKE DOMAIN-CONTAINING PROTEIN"/>
    <property type="match status" value="1"/>
</dbReference>
<name>A0ABY7D5Y1_9BASI</name>